<gene>
    <name evidence="2" type="ORF">KDW95_09565</name>
</gene>
<dbReference type="PANTHER" id="PTHR35446">
    <property type="entry name" value="SI:CH211-175M2.5"/>
    <property type="match status" value="1"/>
</dbReference>
<reference evidence="2" key="1">
    <citation type="submission" date="2021-04" db="EMBL/GenBank/DDBJ databases">
        <title>Oceanospirillales bacteria with DddD are important DMSP degraders in coastal seawater.</title>
        <authorList>
            <person name="Liu J."/>
        </authorList>
    </citation>
    <scope>NUCLEOTIDE SEQUENCE</scope>
    <source>
        <strain evidence="2">D13-1</strain>
    </source>
</reference>
<proteinExistence type="predicted"/>
<dbReference type="InterPro" id="IPR010195">
    <property type="entry name" value="Uncharacterised_peroxidase-rel"/>
</dbReference>
<evidence type="ECO:0000313" key="2">
    <source>
        <dbReference type="EMBL" id="UTW13857.1"/>
    </source>
</evidence>
<protein>
    <submittedName>
        <fullName evidence="2">Peroxidase-related enzyme</fullName>
    </submittedName>
</protein>
<name>A0ABY5HN54_9GAMM</name>
<dbReference type="SUPFAM" id="SSF69118">
    <property type="entry name" value="AhpD-like"/>
    <property type="match status" value="1"/>
</dbReference>
<dbReference type="EMBL" id="CP073347">
    <property type="protein sequence ID" value="UTW13857.1"/>
    <property type="molecule type" value="Genomic_DNA"/>
</dbReference>
<dbReference type="InterPro" id="IPR004675">
    <property type="entry name" value="AhpD_core"/>
</dbReference>
<accession>A0ABY5HN54</accession>
<evidence type="ECO:0000259" key="1">
    <source>
        <dbReference type="Pfam" id="PF02627"/>
    </source>
</evidence>
<dbReference type="InterPro" id="IPR003779">
    <property type="entry name" value="CMD-like"/>
</dbReference>
<dbReference type="Gene3D" id="1.20.1290.10">
    <property type="entry name" value="AhpD-like"/>
    <property type="match status" value="1"/>
</dbReference>
<organism evidence="2 3">
    <name type="scientific">Marinobacterium rhizophilum</name>
    <dbReference type="NCBI Taxonomy" id="420402"/>
    <lineage>
        <taxon>Bacteria</taxon>
        <taxon>Pseudomonadati</taxon>
        <taxon>Pseudomonadota</taxon>
        <taxon>Gammaproteobacteria</taxon>
        <taxon>Oceanospirillales</taxon>
        <taxon>Oceanospirillaceae</taxon>
        <taxon>Marinobacterium</taxon>
    </lineage>
</organism>
<keyword evidence="2" id="KW-0560">Oxidoreductase</keyword>
<keyword evidence="2" id="KW-0575">Peroxidase</keyword>
<dbReference type="Gene3D" id="1.20.5.810">
    <property type="entry name" value="AhpD-like"/>
    <property type="match status" value="1"/>
</dbReference>
<evidence type="ECO:0000313" key="3">
    <source>
        <dbReference type="Proteomes" id="UP001058461"/>
    </source>
</evidence>
<dbReference type="NCBIfam" id="TIGR00778">
    <property type="entry name" value="ahpD_dom"/>
    <property type="match status" value="1"/>
</dbReference>
<dbReference type="GO" id="GO:0004601">
    <property type="term" value="F:peroxidase activity"/>
    <property type="evidence" value="ECO:0007669"/>
    <property type="project" value="UniProtKB-KW"/>
</dbReference>
<feature type="domain" description="Carboxymuconolactone decarboxylase-like" evidence="1">
    <location>
        <begin position="60"/>
        <end position="107"/>
    </location>
</feature>
<keyword evidence="3" id="KW-1185">Reference proteome</keyword>
<dbReference type="InterPro" id="IPR029032">
    <property type="entry name" value="AhpD-like"/>
</dbReference>
<dbReference type="Pfam" id="PF02627">
    <property type="entry name" value="CMD"/>
    <property type="match status" value="1"/>
</dbReference>
<dbReference type="NCBIfam" id="TIGR01926">
    <property type="entry name" value="peroxid_rel"/>
    <property type="match status" value="1"/>
</dbReference>
<dbReference type="Proteomes" id="UP001058461">
    <property type="component" value="Chromosome"/>
</dbReference>
<sequence>MSHDKHKRPAQHPVTALDLPIPARSDLPEPVAQYFAKCQEKLGLVPNVLSAYSHNLAQLDAFSRLYNELMLGDSGLDTLEREMIAVVVSAHNRCFYCLSAHGAAVRQISGNPLLGEQLVMNYRVADISPRQRAMLDFAHRLTAQPEAIEESDRQALRDQGFSDTDIWDIASLTGFYNMTNRLAGAVEMQPNAEYHASFRATGAPAAEQPRT</sequence>
<dbReference type="PANTHER" id="PTHR35446:SF2">
    <property type="entry name" value="CARBOXYMUCONOLACTONE DECARBOXYLASE-LIKE DOMAIN-CONTAINING PROTEIN"/>
    <property type="match status" value="1"/>
</dbReference>
<dbReference type="RefSeq" id="WP_255856048.1">
    <property type="nucleotide sequence ID" value="NZ_CP073347.1"/>
</dbReference>